<reference evidence="1 2" key="1">
    <citation type="submission" date="2019-08" db="EMBL/GenBank/DDBJ databases">
        <authorList>
            <person name="Peeters C."/>
        </authorList>
    </citation>
    <scope>NUCLEOTIDE SEQUENCE [LARGE SCALE GENOMIC DNA]</scope>
    <source>
        <strain evidence="1 2">LMG 31106</strain>
    </source>
</reference>
<name>A0A5E4SQZ2_9BURK</name>
<protein>
    <submittedName>
        <fullName evidence="1">Uncharacterized protein</fullName>
    </submittedName>
</protein>
<gene>
    <name evidence="1" type="ORF">PCE31106_00926</name>
</gene>
<sequence length="68" mass="7601">MAWAGWRVAAGVRTGSRDLRERVEVGGRWWSYPLGIARERMEGGEALRPPPSMPVHFLRFASFGAVDS</sequence>
<dbReference type="AlphaFoldDB" id="A0A5E4SQZ2"/>
<evidence type="ECO:0000313" key="1">
    <source>
        <dbReference type="EMBL" id="VVD77531.1"/>
    </source>
</evidence>
<evidence type="ECO:0000313" key="2">
    <source>
        <dbReference type="Proteomes" id="UP000384354"/>
    </source>
</evidence>
<organism evidence="1 2">
    <name type="scientific">Pandoraea cepalis</name>
    <dbReference type="NCBI Taxonomy" id="2508294"/>
    <lineage>
        <taxon>Bacteria</taxon>
        <taxon>Pseudomonadati</taxon>
        <taxon>Pseudomonadota</taxon>
        <taxon>Betaproteobacteria</taxon>
        <taxon>Burkholderiales</taxon>
        <taxon>Burkholderiaceae</taxon>
        <taxon>Pandoraea</taxon>
    </lineage>
</organism>
<dbReference type="EMBL" id="CABPSL010000002">
    <property type="protein sequence ID" value="VVD77531.1"/>
    <property type="molecule type" value="Genomic_DNA"/>
</dbReference>
<proteinExistence type="predicted"/>
<dbReference type="Proteomes" id="UP000384354">
    <property type="component" value="Unassembled WGS sequence"/>
</dbReference>
<accession>A0A5E4SQZ2</accession>